<gene>
    <name evidence="1" type="ORF">Hsw_2430</name>
</gene>
<evidence type="ECO:0000313" key="1">
    <source>
        <dbReference type="EMBL" id="AHJ98025.1"/>
    </source>
</evidence>
<sequence>MAVLVGILSDNSVPVTKIALAGPGTCPATKKPLFPTPKG</sequence>
<organism evidence="1 2">
    <name type="scientific">Hymenobacter swuensis DY53</name>
    <dbReference type="NCBI Taxonomy" id="1227739"/>
    <lineage>
        <taxon>Bacteria</taxon>
        <taxon>Pseudomonadati</taxon>
        <taxon>Bacteroidota</taxon>
        <taxon>Cytophagia</taxon>
        <taxon>Cytophagales</taxon>
        <taxon>Hymenobacteraceae</taxon>
        <taxon>Hymenobacter</taxon>
    </lineage>
</organism>
<reference evidence="1 2" key="1">
    <citation type="submission" date="2014-01" db="EMBL/GenBank/DDBJ databases">
        <title>Complete genome sequence of ionizing-radiation resistance bacterium Hymenobacter swuensis DY53.</title>
        <authorList>
            <person name="Jung J.-H."/>
            <person name="Jeong S.-W."/>
            <person name="Joe M.-H."/>
            <person name="Cho y.-j."/>
            <person name="Kim M.-K."/>
            <person name="Lim S.-Y."/>
        </authorList>
    </citation>
    <scope>NUCLEOTIDE SEQUENCE [LARGE SCALE GENOMIC DNA]</scope>
    <source>
        <strain evidence="1 2">DY53</strain>
    </source>
</reference>
<protein>
    <submittedName>
        <fullName evidence="1">Uncharacterized protein</fullName>
    </submittedName>
</protein>
<dbReference type="AlphaFoldDB" id="W8F8I8"/>
<name>W8F8I8_9BACT</name>
<dbReference type="HOGENOM" id="CLU_3311028_0_0_10"/>
<proteinExistence type="predicted"/>
<accession>W8F8I8</accession>
<dbReference type="KEGG" id="hsw:Hsw_2430"/>
<evidence type="ECO:0000313" key="2">
    <source>
        <dbReference type="Proteomes" id="UP000019423"/>
    </source>
</evidence>
<keyword evidence="2" id="KW-1185">Reference proteome</keyword>
<dbReference type="EMBL" id="CP007145">
    <property type="protein sequence ID" value="AHJ98025.1"/>
    <property type="molecule type" value="Genomic_DNA"/>
</dbReference>
<dbReference type="Proteomes" id="UP000019423">
    <property type="component" value="Chromosome"/>
</dbReference>